<proteinExistence type="predicted"/>
<dbReference type="AlphaFoldDB" id="A0A432UZ11"/>
<reference evidence="1 2" key="1">
    <citation type="submission" date="2018-11" db="EMBL/GenBank/DDBJ databases">
        <title>Pseudaminobacter arsenicus sp. nov., an arsenic-resistant bacterium isolated from arsenic-rich aquifers.</title>
        <authorList>
            <person name="Mu Y."/>
        </authorList>
    </citation>
    <scope>NUCLEOTIDE SEQUENCE [LARGE SCALE GENOMIC DNA]</scope>
    <source>
        <strain evidence="1 2">CB3</strain>
    </source>
</reference>
<accession>A0A432UZ11</accession>
<gene>
    <name evidence="1" type="ORF">EET67_25245</name>
</gene>
<dbReference type="EMBL" id="RKST01000084">
    <property type="protein sequence ID" value="RUM95098.1"/>
    <property type="molecule type" value="Genomic_DNA"/>
</dbReference>
<evidence type="ECO:0000313" key="2">
    <source>
        <dbReference type="Proteomes" id="UP000281647"/>
    </source>
</evidence>
<sequence length="74" mass="7878">MWPAGAVGIVFTGQMKGTRDAKATKDVTIERRIWMADAVGQLVAPFVTGLTASAFVRWAKSWLSDVHGGGGGTW</sequence>
<dbReference type="Proteomes" id="UP000281647">
    <property type="component" value="Unassembled WGS sequence"/>
</dbReference>
<evidence type="ECO:0000313" key="1">
    <source>
        <dbReference type="EMBL" id="RUM95098.1"/>
    </source>
</evidence>
<comment type="caution">
    <text evidence="1">The sequence shown here is derived from an EMBL/GenBank/DDBJ whole genome shotgun (WGS) entry which is preliminary data.</text>
</comment>
<protein>
    <submittedName>
        <fullName evidence="1">Uncharacterized protein</fullName>
    </submittedName>
</protein>
<keyword evidence="2" id="KW-1185">Reference proteome</keyword>
<dbReference type="RefSeq" id="WP_128628903.1">
    <property type="nucleotide sequence ID" value="NZ_RKST01000084.1"/>
</dbReference>
<organism evidence="1 2">
    <name type="scientific">Borborobacter arsenicus</name>
    <dbReference type="NCBI Taxonomy" id="1851146"/>
    <lineage>
        <taxon>Bacteria</taxon>
        <taxon>Pseudomonadati</taxon>
        <taxon>Pseudomonadota</taxon>
        <taxon>Alphaproteobacteria</taxon>
        <taxon>Hyphomicrobiales</taxon>
        <taxon>Phyllobacteriaceae</taxon>
        <taxon>Borborobacter</taxon>
    </lineage>
</organism>
<name>A0A432UZ11_9HYPH</name>